<dbReference type="Gene3D" id="1.10.30.50">
    <property type="match status" value="1"/>
</dbReference>
<dbReference type="CDD" id="cd00085">
    <property type="entry name" value="HNHc"/>
    <property type="match status" value="1"/>
</dbReference>
<dbReference type="InterPro" id="IPR003615">
    <property type="entry name" value="HNH_nuc"/>
</dbReference>
<dbReference type="AlphaFoldDB" id="A0A4R7I2S8"/>
<feature type="region of interest" description="Disordered" evidence="1">
    <location>
        <begin position="608"/>
        <end position="650"/>
    </location>
</feature>
<feature type="domain" description="HNH nuclease" evidence="2">
    <location>
        <begin position="391"/>
        <end position="441"/>
    </location>
</feature>
<name>A0A4R7I2S8_9ACTN</name>
<protein>
    <recommendedName>
        <fullName evidence="2">HNH nuclease domain-containing protein</fullName>
    </recommendedName>
</protein>
<sequence>MRSDIETATNILVIADNRIDLKQMFRYHGFMFAEFFDDCVGSSDANLDERLRTNELELRRLMAERAALVAVSEDRAVFAAEHRSMAGYLRATVNCSTATTTRDRRLSRVVTEYPAIGEALHAGHITVDHALQIGRLHQNPRVRPVLPAIAHVLAELAEHSSYDEFADRVTALIADLDQDGAFDDLKDSIEGRRARVAEVGGEVAVTALGGDPVQAAQMTAIFEAFVEAEYRRDVETRKELYGDDADAHPLPRTASQRAFDALFAMFVAAYASPDGRRLPDTVVNLVVDQDRAHDALATAGIILPNERQVEVDDDGEIVDEDQLLGDLAEALDDDPEAFLRRRCETAHGTPVHQSVILRAMLNGHVRRVVLDSKGVIVDYGTKQRLFAGLARQAAMLLRRSCESPGCDMPAAWSQVDHNIEWAEGGRTDQDNSNVVCGSHNRIKHRQRWRTRRDVRGRLHHSSRRHRRPSRRRAGPRPDPGRPDCHRPLPHRPTPPGGLTIRSSHGTRSVRAWRPVSGGRDDEGCVGSRPGARVGWPPAPFGLGPVCCRQPSRQLVDRPAVRRRHLVVELTDLVAVEEPDHHRSTRGCDAPQFGERTIDLVRGLMDERVPRQDAVHRRSTDREALHRGDQQSVEPERRPAVFDEGARSVEPERRHVTCDQVRGEVAGAAADVEHGAGTDREVTVDEIDIVGVDVVDAAEQLDVPVGDRCVRLLDTHPPTVGRALRLRVDAERPGASMSRGRRAAGVGDRRRSGVAQHQANSSGLVVWSLTTWPSDRNDPSGRSAKIGPASASASVL</sequence>
<dbReference type="EMBL" id="SOAU01000001">
    <property type="protein sequence ID" value="TDT17917.1"/>
    <property type="molecule type" value="Genomic_DNA"/>
</dbReference>
<evidence type="ECO:0000259" key="2">
    <source>
        <dbReference type="SMART" id="SM00507"/>
    </source>
</evidence>
<feature type="region of interest" description="Disordered" evidence="1">
    <location>
        <begin position="423"/>
        <end position="525"/>
    </location>
</feature>
<feature type="region of interest" description="Disordered" evidence="1">
    <location>
        <begin position="771"/>
        <end position="795"/>
    </location>
</feature>
<reference evidence="3 4" key="1">
    <citation type="submission" date="2019-03" db="EMBL/GenBank/DDBJ databases">
        <title>Sequencing the genomes of 1000 actinobacteria strains.</title>
        <authorList>
            <person name="Klenk H.-P."/>
        </authorList>
    </citation>
    <scope>NUCLEOTIDE SEQUENCE [LARGE SCALE GENOMIC DNA]</scope>
    <source>
        <strain evidence="3 4">DSM 18936</strain>
    </source>
</reference>
<comment type="caution">
    <text evidence="3">The sequence shown here is derived from an EMBL/GenBank/DDBJ whole genome shotgun (WGS) entry which is preliminary data.</text>
</comment>
<dbReference type="SMART" id="SM00507">
    <property type="entry name" value="HNHc"/>
    <property type="match status" value="1"/>
</dbReference>
<organism evidence="3 4">
    <name type="scientific">Ilumatobacter fluminis</name>
    <dbReference type="NCBI Taxonomy" id="467091"/>
    <lineage>
        <taxon>Bacteria</taxon>
        <taxon>Bacillati</taxon>
        <taxon>Actinomycetota</taxon>
        <taxon>Acidimicrobiia</taxon>
        <taxon>Acidimicrobiales</taxon>
        <taxon>Ilumatobacteraceae</taxon>
        <taxon>Ilumatobacter</taxon>
    </lineage>
</organism>
<keyword evidence="4" id="KW-1185">Reference proteome</keyword>
<feature type="compositionally biased region" description="Basic residues" evidence="1">
    <location>
        <begin position="440"/>
        <end position="450"/>
    </location>
</feature>
<evidence type="ECO:0000313" key="4">
    <source>
        <dbReference type="Proteomes" id="UP000294558"/>
    </source>
</evidence>
<dbReference type="Proteomes" id="UP000294558">
    <property type="component" value="Unassembled WGS sequence"/>
</dbReference>
<feature type="compositionally biased region" description="Basic residues" evidence="1">
    <location>
        <begin position="457"/>
        <end position="474"/>
    </location>
</feature>
<proteinExistence type="predicted"/>
<evidence type="ECO:0000256" key="1">
    <source>
        <dbReference type="SAM" id="MobiDB-lite"/>
    </source>
</evidence>
<accession>A0A4R7I2S8</accession>
<evidence type="ECO:0000313" key="3">
    <source>
        <dbReference type="EMBL" id="TDT17917.1"/>
    </source>
</evidence>
<gene>
    <name evidence="3" type="ORF">BDK89_3530</name>
</gene>
<feature type="region of interest" description="Disordered" evidence="1">
    <location>
        <begin position="731"/>
        <end position="758"/>
    </location>
</feature>